<evidence type="ECO:0000313" key="4">
    <source>
        <dbReference type="Proteomes" id="UP000022645"/>
    </source>
</evidence>
<accession>X8IR93</accession>
<dbReference type="Pfam" id="PF05257">
    <property type="entry name" value="CHAP"/>
    <property type="match status" value="1"/>
</dbReference>
<name>X8IR93_9FIRM</name>
<dbReference type="PATRIC" id="fig|1401079.3.peg.1376"/>
<keyword evidence="1" id="KW-0812">Transmembrane</keyword>
<keyword evidence="1" id="KW-0472">Membrane</keyword>
<dbReference type="InterPro" id="IPR038765">
    <property type="entry name" value="Papain-like_cys_pep_sf"/>
</dbReference>
<dbReference type="PROSITE" id="PS50911">
    <property type="entry name" value="CHAP"/>
    <property type="match status" value="1"/>
</dbReference>
<keyword evidence="1" id="KW-1133">Transmembrane helix</keyword>
<dbReference type="Gene3D" id="3.90.1720.10">
    <property type="entry name" value="endopeptidase domain like (from Nostoc punctiforme)"/>
    <property type="match status" value="1"/>
</dbReference>
<sequence>MDRERNLARYGTKGAGVAGKGVLLLIKKLMVFVGVPIFAMGIFLLVLTAGVETEISSMTAVLSNQKSSTSEEAAPDEEISAGAMKDARTSYPKAGNPFFFSASYNPWVQLGAKPGYHNCTWYAFGRFGEILGKRPTLPTGNAGTWYPNCHTYKKGSTPKVGAVICWYYSTGGAGHVAIVEEVKANGDVVTSNSGWSGTRLFWMQTWTKASGYSGGKFRFQGFIYQP</sequence>
<evidence type="ECO:0000259" key="2">
    <source>
        <dbReference type="PROSITE" id="PS50911"/>
    </source>
</evidence>
<evidence type="ECO:0000256" key="1">
    <source>
        <dbReference type="SAM" id="Phobius"/>
    </source>
</evidence>
<dbReference type="EMBL" id="JALU01000024">
    <property type="protein sequence ID" value="EUC51719.1"/>
    <property type="molecule type" value="Genomic_DNA"/>
</dbReference>
<proteinExistence type="predicted"/>
<comment type="caution">
    <text evidence="3">The sequence shown here is derived from an EMBL/GenBank/DDBJ whole genome shotgun (WGS) entry which is preliminary data.</text>
</comment>
<gene>
    <name evidence="3" type="ORF">HMPREF0581_0649</name>
</gene>
<evidence type="ECO:0000313" key="3">
    <source>
        <dbReference type="EMBL" id="EUC51719.1"/>
    </source>
</evidence>
<dbReference type="SUPFAM" id="SSF54001">
    <property type="entry name" value="Cysteine proteinases"/>
    <property type="match status" value="1"/>
</dbReference>
<protein>
    <submittedName>
        <fullName evidence="3">CHAP domain protein</fullName>
    </submittedName>
</protein>
<dbReference type="InterPro" id="IPR007921">
    <property type="entry name" value="CHAP_dom"/>
</dbReference>
<dbReference type="RefSeq" id="WP_036381583.1">
    <property type="nucleotide sequence ID" value="NZ_JALU01000024.1"/>
</dbReference>
<dbReference type="AlphaFoldDB" id="X8IR93"/>
<dbReference type="Proteomes" id="UP000022645">
    <property type="component" value="Unassembled WGS sequence"/>
</dbReference>
<feature type="transmembrane region" description="Helical" evidence="1">
    <location>
        <begin position="29"/>
        <end position="51"/>
    </location>
</feature>
<feature type="domain" description="Peptidase C51" evidence="2">
    <location>
        <begin position="94"/>
        <end position="224"/>
    </location>
</feature>
<organism evidence="3 4">
    <name type="scientific">Mogibacterium timidum ATCC 33093</name>
    <dbReference type="NCBI Taxonomy" id="1401079"/>
    <lineage>
        <taxon>Bacteria</taxon>
        <taxon>Bacillati</taxon>
        <taxon>Bacillota</taxon>
        <taxon>Clostridia</taxon>
        <taxon>Peptostreptococcales</taxon>
        <taxon>Anaerovoracaceae</taxon>
        <taxon>Mogibacterium</taxon>
    </lineage>
</organism>
<reference evidence="3 4" key="1">
    <citation type="submission" date="2014-01" db="EMBL/GenBank/DDBJ databases">
        <authorList>
            <person name="Durkin A.S."/>
            <person name="McCorrison J."/>
            <person name="Torralba M."/>
            <person name="Gillis M."/>
            <person name="Haft D.H."/>
            <person name="Methe B."/>
            <person name="Sutton G."/>
            <person name="Nelson K.E."/>
        </authorList>
    </citation>
    <scope>NUCLEOTIDE SEQUENCE [LARGE SCALE GENOMIC DNA]</scope>
    <source>
        <strain evidence="3 4">ATCC 33093</strain>
    </source>
</reference>